<comment type="caution">
    <text evidence="1">The sequence shown here is derived from an EMBL/GenBank/DDBJ whole genome shotgun (WGS) entry which is preliminary data.</text>
</comment>
<evidence type="ECO:0000313" key="1">
    <source>
        <dbReference type="EMBL" id="KAJ8003747.1"/>
    </source>
</evidence>
<name>A0ACC2GJN1_DALPE</name>
<sequence>MMEEVSIAVAYDSHIIDQMTEEEIVACLVTESSTKHTVSSEMAKMREKQQQQDCDPIDRYQKENLQLQQVSLRLEQENDVLAHRLVTSKIALRKALDQAEDRVDELTKELLITRDKLKETMEEKKRKEEEGVQLKDSFRRELDKTESAVKRSSGIVSDYKQICAQLTSKVERQQAAHQEELQHLKNAVLGCSRCQQALGSAQTSRRTSTGELDQREDQETHSDLQTAGTRQSDQEKMRLKLHVTELEKELVLTKLHMVEAKCKIQELEHQRGALQSDLLTARNSWLNKTLSSIRSARGGLQISSRPRDRLSTLGRSLHGLPLSARSSKRLSSGPKEALEESSDREVGGCTEDKEMD</sequence>
<organism evidence="1 2">
    <name type="scientific">Dallia pectoralis</name>
    <name type="common">Alaska blackfish</name>
    <dbReference type="NCBI Taxonomy" id="75939"/>
    <lineage>
        <taxon>Eukaryota</taxon>
        <taxon>Metazoa</taxon>
        <taxon>Chordata</taxon>
        <taxon>Craniata</taxon>
        <taxon>Vertebrata</taxon>
        <taxon>Euteleostomi</taxon>
        <taxon>Actinopterygii</taxon>
        <taxon>Neopterygii</taxon>
        <taxon>Teleostei</taxon>
        <taxon>Protacanthopterygii</taxon>
        <taxon>Esociformes</taxon>
        <taxon>Umbridae</taxon>
        <taxon>Dallia</taxon>
    </lineage>
</organism>
<gene>
    <name evidence="1" type="ORF">DPEC_G00151560</name>
</gene>
<dbReference type="Proteomes" id="UP001157502">
    <property type="component" value="Chromosome 12"/>
</dbReference>
<proteinExistence type="predicted"/>
<keyword evidence="2" id="KW-1185">Reference proteome</keyword>
<accession>A0ACC2GJN1</accession>
<reference evidence="1" key="1">
    <citation type="submission" date="2021-05" db="EMBL/GenBank/DDBJ databases">
        <authorList>
            <person name="Pan Q."/>
            <person name="Jouanno E."/>
            <person name="Zahm M."/>
            <person name="Klopp C."/>
            <person name="Cabau C."/>
            <person name="Louis A."/>
            <person name="Berthelot C."/>
            <person name="Parey E."/>
            <person name="Roest Crollius H."/>
            <person name="Montfort J."/>
            <person name="Robinson-Rechavi M."/>
            <person name="Bouchez O."/>
            <person name="Lampietro C."/>
            <person name="Lopez Roques C."/>
            <person name="Donnadieu C."/>
            <person name="Postlethwait J."/>
            <person name="Bobe J."/>
            <person name="Dillon D."/>
            <person name="Chandos A."/>
            <person name="von Hippel F."/>
            <person name="Guiguen Y."/>
        </authorList>
    </citation>
    <scope>NUCLEOTIDE SEQUENCE</scope>
    <source>
        <strain evidence="1">YG-Jan2019</strain>
    </source>
</reference>
<protein>
    <submittedName>
        <fullName evidence="1">Uncharacterized protein</fullName>
    </submittedName>
</protein>
<dbReference type="EMBL" id="CM055739">
    <property type="protein sequence ID" value="KAJ8003747.1"/>
    <property type="molecule type" value="Genomic_DNA"/>
</dbReference>
<evidence type="ECO:0000313" key="2">
    <source>
        <dbReference type="Proteomes" id="UP001157502"/>
    </source>
</evidence>